<evidence type="ECO:0000256" key="1">
    <source>
        <dbReference type="ARBA" id="ARBA00008959"/>
    </source>
</evidence>
<dbReference type="Pfam" id="PF00004">
    <property type="entry name" value="AAA"/>
    <property type="match status" value="1"/>
</dbReference>
<evidence type="ECO:0000256" key="2">
    <source>
        <dbReference type="ARBA" id="ARBA00022741"/>
    </source>
</evidence>
<dbReference type="PANTHER" id="PTHR13779:SF7">
    <property type="entry name" value="ATPASE WRNIP1"/>
    <property type="match status" value="1"/>
</dbReference>
<reference evidence="5 6" key="1">
    <citation type="submission" date="2021-06" db="EMBL/GenBank/DDBJ databases">
        <title>Actinomycetes sequencing.</title>
        <authorList>
            <person name="Shan Q."/>
        </authorList>
    </citation>
    <scope>NUCLEOTIDE SEQUENCE [LARGE SCALE GENOMIC DNA]</scope>
    <source>
        <strain evidence="5 6">NEAU-G5</strain>
    </source>
</reference>
<evidence type="ECO:0000313" key="5">
    <source>
        <dbReference type="EMBL" id="MBU3065121.1"/>
    </source>
</evidence>
<dbReference type="Gene3D" id="1.20.272.10">
    <property type="match status" value="1"/>
</dbReference>
<dbReference type="RefSeq" id="WP_215920922.1">
    <property type="nucleotide sequence ID" value="NZ_JAHKNI010000009.1"/>
</dbReference>
<dbReference type="SMART" id="SM00382">
    <property type="entry name" value="AAA"/>
    <property type="match status" value="1"/>
</dbReference>
<evidence type="ECO:0000259" key="4">
    <source>
        <dbReference type="SMART" id="SM00382"/>
    </source>
</evidence>
<name>A0ABS6B4A2_9NOCA</name>
<accession>A0ABS6B4A2</accession>
<dbReference type="SUPFAM" id="SSF52540">
    <property type="entry name" value="P-loop containing nucleoside triphosphate hydrolases"/>
    <property type="match status" value="1"/>
</dbReference>
<comment type="similarity">
    <text evidence="1">Belongs to the AAA ATPase family. RarA/MGS1/WRNIP1 subfamily.</text>
</comment>
<dbReference type="Gene3D" id="1.10.8.60">
    <property type="match status" value="1"/>
</dbReference>
<dbReference type="InterPro" id="IPR051314">
    <property type="entry name" value="AAA_ATPase_RarA/MGS1/WRNIP1"/>
</dbReference>
<dbReference type="InterPro" id="IPR032423">
    <property type="entry name" value="AAA_assoc_2"/>
</dbReference>
<protein>
    <submittedName>
        <fullName evidence="5">Replication-associated recombination protein A</fullName>
    </submittedName>
</protein>
<dbReference type="Pfam" id="PF12002">
    <property type="entry name" value="MgsA_C"/>
    <property type="match status" value="1"/>
</dbReference>
<dbReference type="EMBL" id="JAHKNI010000009">
    <property type="protein sequence ID" value="MBU3065121.1"/>
    <property type="molecule type" value="Genomic_DNA"/>
</dbReference>
<proteinExistence type="inferred from homology"/>
<dbReference type="Pfam" id="PF16193">
    <property type="entry name" value="AAA_assoc_2"/>
    <property type="match status" value="1"/>
</dbReference>
<keyword evidence="3" id="KW-0067">ATP-binding</keyword>
<dbReference type="InterPro" id="IPR008921">
    <property type="entry name" value="DNA_pol3_clamp-load_cplx_C"/>
</dbReference>
<organism evidence="5 6">
    <name type="scientific">Nocardia albiluteola</name>
    <dbReference type="NCBI Taxonomy" id="2842303"/>
    <lineage>
        <taxon>Bacteria</taxon>
        <taxon>Bacillati</taxon>
        <taxon>Actinomycetota</taxon>
        <taxon>Actinomycetes</taxon>
        <taxon>Mycobacteriales</taxon>
        <taxon>Nocardiaceae</taxon>
        <taxon>Nocardia</taxon>
    </lineage>
</organism>
<dbReference type="InterPro" id="IPR003959">
    <property type="entry name" value="ATPase_AAA_core"/>
</dbReference>
<dbReference type="PANTHER" id="PTHR13779">
    <property type="entry name" value="WERNER HELICASE-INTERACTING PROTEIN 1 FAMILY MEMBER"/>
    <property type="match status" value="1"/>
</dbReference>
<dbReference type="CDD" id="cd00009">
    <property type="entry name" value="AAA"/>
    <property type="match status" value="1"/>
</dbReference>
<dbReference type="Gene3D" id="3.40.50.300">
    <property type="entry name" value="P-loop containing nucleotide triphosphate hydrolases"/>
    <property type="match status" value="1"/>
</dbReference>
<evidence type="ECO:0000313" key="6">
    <source>
        <dbReference type="Proteomes" id="UP000733379"/>
    </source>
</evidence>
<dbReference type="Gene3D" id="1.10.3710.10">
    <property type="entry name" value="DNA polymerase III clamp loader subunits, C-terminal domain"/>
    <property type="match status" value="1"/>
</dbReference>
<sequence>MSEGLFDTPGVEVAPNGAGEFTMGEAAGRLAPLAVRMRPASLDEVVGQGHLLGSGSPLRRLIEGSGAASVLLYGPPGTGKTTLASLLSQATGRRFEALSALSAGVKEVRAVIDLARRRLLAGEQTVLFIDEVHRFSKTQQDALLAAVENRVVLLVGATTENPSFSVVSPLLSRSLVLQLKSLSDNDIREVLRRAIADPRGLNGAYTVTDAALDHIVRIAGGDARRSLTALEASAESSLDGAVDVDLVEASVDKAAVRYDRAGDQHYDVISAFIKSLRGSDVDAALHYLARMISAGEDARFIARRLMIQASEEVGMADPTALQTAVAAAQVVQLVGMPEAKLALTHATIHIATAPKSGAVPAAIGAALADINAGKAGAVPPHLRDGHYAGAAALGNAQGYRYPHDHPDGVLSQQYPPDELVGVDYYRPTDHGYEREIGSRVTKLRRIVRGK</sequence>
<dbReference type="InterPro" id="IPR021886">
    <property type="entry name" value="MgsA_C"/>
</dbReference>
<evidence type="ECO:0000256" key="3">
    <source>
        <dbReference type="ARBA" id="ARBA00022840"/>
    </source>
</evidence>
<keyword evidence="6" id="KW-1185">Reference proteome</keyword>
<keyword evidence="2" id="KW-0547">Nucleotide-binding</keyword>
<dbReference type="Proteomes" id="UP000733379">
    <property type="component" value="Unassembled WGS sequence"/>
</dbReference>
<dbReference type="CDD" id="cd18139">
    <property type="entry name" value="HLD_clamp_RarA"/>
    <property type="match status" value="1"/>
</dbReference>
<feature type="domain" description="AAA+ ATPase" evidence="4">
    <location>
        <begin position="66"/>
        <end position="181"/>
    </location>
</feature>
<gene>
    <name evidence="5" type="ORF">KO481_26780</name>
</gene>
<dbReference type="SUPFAM" id="SSF48019">
    <property type="entry name" value="post-AAA+ oligomerization domain-like"/>
    <property type="match status" value="1"/>
</dbReference>
<dbReference type="InterPro" id="IPR027417">
    <property type="entry name" value="P-loop_NTPase"/>
</dbReference>
<dbReference type="InterPro" id="IPR003593">
    <property type="entry name" value="AAA+_ATPase"/>
</dbReference>
<comment type="caution">
    <text evidence="5">The sequence shown here is derived from an EMBL/GenBank/DDBJ whole genome shotgun (WGS) entry which is preliminary data.</text>
</comment>